<keyword evidence="10" id="KW-1133">Transmembrane helix</keyword>
<dbReference type="InterPro" id="IPR002401">
    <property type="entry name" value="Cyt_P450_E_grp-I"/>
</dbReference>
<evidence type="ECO:0000256" key="1">
    <source>
        <dbReference type="ARBA" id="ARBA00001971"/>
    </source>
</evidence>
<dbReference type="Pfam" id="PF00067">
    <property type="entry name" value="p450"/>
    <property type="match status" value="1"/>
</dbReference>
<dbReference type="PANTHER" id="PTHR47953">
    <property type="entry name" value="OS08G0105600 PROTEIN"/>
    <property type="match status" value="1"/>
</dbReference>
<evidence type="ECO:0000256" key="10">
    <source>
        <dbReference type="SAM" id="Phobius"/>
    </source>
</evidence>
<dbReference type="GO" id="GO:0016705">
    <property type="term" value="F:oxidoreductase activity, acting on paired donors, with incorporation or reduction of molecular oxygen"/>
    <property type="evidence" value="ECO:0007669"/>
    <property type="project" value="InterPro"/>
</dbReference>
<keyword evidence="5 9" id="KW-0560">Oxidoreductase</keyword>
<evidence type="ECO:0000256" key="4">
    <source>
        <dbReference type="ARBA" id="ARBA00022723"/>
    </source>
</evidence>
<dbReference type="KEGG" id="cam:101498230"/>
<comment type="similarity">
    <text evidence="2 9">Belongs to the cytochrome P450 family.</text>
</comment>
<dbReference type="AlphaFoldDB" id="A0A1S2YYR0"/>
<evidence type="ECO:0000256" key="8">
    <source>
        <dbReference type="PIRSR" id="PIRSR602401-1"/>
    </source>
</evidence>
<dbReference type="STRING" id="3827.A0A1S2YYR0"/>
<dbReference type="GO" id="GO:0020037">
    <property type="term" value="F:heme binding"/>
    <property type="evidence" value="ECO:0007669"/>
    <property type="project" value="InterPro"/>
</dbReference>
<dbReference type="InterPro" id="IPR017972">
    <property type="entry name" value="Cyt_P450_CS"/>
</dbReference>
<protein>
    <submittedName>
        <fullName evidence="12">Cytochrome P450 71D8-like</fullName>
    </submittedName>
</protein>
<reference evidence="11" key="1">
    <citation type="journal article" date="2013" name="Nat. Biotechnol.">
        <title>Draft genome sequence of chickpea (Cicer arietinum) provides a resource for trait improvement.</title>
        <authorList>
            <person name="Varshney R.K."/>
            <person name="Song C."/>
            <person name="Saxena R.K."/>
            <person name="Azam S."/>
            <person name="Yu S."/>
            <person name="Sharpe A.G."/>
            <person name="Cannon S."/>
            <person name="Baek J."/>
            <person name="Rosen B.D."/>
            <person name="Tar'an B."/>
            <person name="Millan T."/>
            <person name="Zhang X."/>
            <person name="Ramsay L.D."/>
            <person name="Iwata A."/>
            <person name="Wang Y."/>
            <person name="Nelson W."/>
            <person name="Farmer A.D."/>
            <person name="Gaur P.M."/>
            <person name="Soderlund C."/>
            <person name="Penmetsa R.V."/>
            <person name="Xu C."/>
            <person name="Bharti A.K."/>
            <person name="He W."/>
            <person name="Winter P."/>
            <person name="Zhao S."/>
            <person name="Hane J.K."/>
            <person name="Carrasquilla-Garcia N."/>
            <person name="Condie J.A."/>
            <person name="Upadhyaya H.D."/>
            <person name="Luo M.C."/>
            <person name="Thudi M."/>
            <person name="Gowda C.L."/>
            <person name="Singh N.P."/>
            <person name="Lichtenzveig J."/>
            <person name="Gali K.K."/>
            <person name="Rubio J."/>
            <person name="Nadarajan N."/>
            <person name="Dolezel J."/>
            <person name="Bansal K.C."/>
            <person name="Xu X."/>
            <person name="Edwards D."/>
            <person name="Zhang G."/>
            <person name="Kahl G."/>
            <person name="Gil J."/>
            <person name="Singh K.B."/>
            <person name="Datta S.K."/>
            <person name="Jackson S.A."/>
            <person name="Wang J."/>
            <person name="Cook D.R."/>
        </authorList>
    </citation>
    <scope>NUCLEOTIDE SEQUENCE [LARGE SCALE GENOMIC DNA]</scope>
    <source>
        <strain evidence="11">cv. CDC Frontier</strain>
    </source>
</reference>
<dbReference type="CDD" id="cd11072">
    <property type="entry name" value="CYP71-like"/>
    <property type="match status" value="1"/>
</dbReference>
<dbReference type="PRINTS" id="PR00385">
    <property type="entry name" value="P450"/>
</dbReference>
<dbReference type="PROSITE" id="PS00086">
    <property type="entry name" value="CYTOCHROME_P450"/>
    <property type="match status" value="1"/>
</dbReference>
<dbReference type="eggNOG" id="KOG0156">
    <property type="taxonomic scope" value="Eukaryota"/>
</dbReference>
<feature type="binding site" description="axial binding residue" evidence="8">
    <location>
        <position position="448"/>
    </location>
    <ligand>
        <name>heme</name>
        <dbReference type="ChEBI" id="CHEBI:30413"/>
    </ligand>
    <ligandPart>
        <name>Fe</name>
        <dbReference type="ChEBI" id="CHEBI:18248"/>
    </ligandPart>
</feature>
<keyword evidence="4 8" id="KW-0479">Metal-binding</keyword>
<evidence type="ECO:0000313" key="12">
    <source>
        <dbReference type="RefSeq" id="XP_004512033.1"/>
    </source>
</evidence>
<keyword evidence="10" id="KW-0812">Transmembrane</keyword>
<sequence>MDLQLISSFVVPFFVFLMLRFFAKFYKLKTFGYKLLPPGPTKLPFIGNLHQIASLGSLPHRAFQQLAHKYGPIMHLKLGQISAVVITSPKLAKEILKTHDITFANRPNLESAHIMTYGSIDIAFSPYGDYYRQMRKICMLELLSAKRVQSFSYIREDETNKFIELIKSSEGSEVNLTNRIFSLVSSTVSRSAFGDKTEDQDEFVSVIRKAIESVGGLEPADLFPSFKYIIHVLTGNKSKLEKMHKQADKILEIIVSKHQEKQRRKKLDGSDEEQEDLVDVLLRVQQSGTLDIPITTSNIKAVIFDAFAAGTDTTTSTITWAMAELMKNPRVMEKLQSELRDACKGKEIITEVDVQDLPYLKLVIKETLRLHSPTPLLLPRESTQLTNIGGYDIPKKTKVMVNVWAMARDPYYWNDAEMFIPERFDSNSIDYKGNHFEYLPFGAGRRICPGMSFGIAGIMLPLALLFYHFDWKLPNQMKPQDLDMTEHYGLAIGRKIDLCLIPTVYNCSAS</sequence>
<evidence type="ECO:0000256" key="5">
    <source>
        <dbReference type="ARBA" id="ARBA00023002"/>
    </source>
</evidence>
<keyword evidence="7 9" id="KW-0503">Monooxygenase</keyword>
<dbReference type="PRINTS" id="PR00463">
    <property type="entry name" value="EP450I"/>
</dbReference>
<evidence type="ECO:0000313" key="11">
    <source>
        <dbReference type="Proteomes" id="UP000087171"/>
    </source>
</evidence>
<dbReference type="Proteomes" id="UP000087171">
    <property type="component" value="Chromosome Ca8"/>
</dbReference>
<evidence type="ECO:0000256" key="9">
    <source>
        <dbReference type="RuleBase" id="RU000461"/>
    </source>
</evidence>
<dbReference type="OrthoDB" id="2789670at2759"/>
<dbReference type="InterPro" id="IPR036396">
    <property type="entry name" value="Cyt_P450_sf"/>
</dbReference>
<evidence type="ECO:0000256" key="2">
    <source>
        <dbReference type="ARBA" id="ARBA00010617"/>
    </source>
</evidence>
<dbReference type="PANTHER" id="PTHR47953:SF16">
    <property type="entry name" value="CYTOCHROME P450 71D8"/>
    <property type="match status" value="1"/>
</dbReference>
<dbReference type="InterPro" id="IPR001128">
    <property type="entry name" value="Cyt_P450"/>
</dbReference>
<dbReference type="InterPro" id="IPR052306">
    <property type="entry name" value="CYP450_71D"/>
</dbReference>
<evidence type="ECO:0000256" key="7">
    <source>
        <dbReference type="ARBA" id="ARBA00023033"/>
    </source>
</evidence>
<reference evidence="12" key="2">
    <citation type="submission" date="2025-08" db="UniProtKB">
        <authorList>
            <consortium name="RefSeq"/>
        </authorList>
    </citation>
    <scope>IDENTIFICATION</scope>
    <source>
        <tissue evidence="12">Etiolated seedlings</tissue>
    </source>
</reference>
<accession>A0A1S2YYR0</accession>
<dbReference type="GeneID" id="101498230"/>
<feature type="transmembrane region" description="Helical" evidence="10">
    <location>
        <begin position="6"/>
        <end position="23"/>
    </location>
</feature>
<dbReference type="GO" id="GO:0005506">
    <property type="term" value="F:iron ion binding"/>
    <property type="evidence" value="ECO:0007669"/>
    <property type="project" value="InterPro"/>
</dbReference>
<evidence type="ECO:0000256" key="3">
    <source>
        <dbReference type="ARBA" id="ARBA00022617"/>
    </source>
</evidence>
<organism evidence="11 12">
    <name type="scientific">Cicer arietinum</name>
    <name type="common">Chickpea</name>
    <name type="synonym">Garbanzo</name>
    <dbReference type="NCBI Taxonomy" id="3827"/>
    <lineage>
        <taxon>Eukaryota</taxon>
        <taxon>Viridiplantae</taxon>
        <taxon>Streptophyta</taxon>
        <taxon>Embryophyta</taxon>
        <taxon>Tracheophyta</taxon>
        <taxon>Spermatophyta</taxon>
        <taxon>Magnoliopsida</taxon>
        <taxon>eudicotyledons</taxon>
        <taxon>Gunneridae</taxon>
        <taxon>Pentapetalae</taxon>
        <taxon>rosids</taxon>
        <taxon>fabids</taxon>
        <taxon>Fabales</taxon>
        <taxon>Fabaceae</taxon>
        <taxon>Papilionoideae</taxon>
        <taxon>50 kb inversion clade</taxon>
        <taxon>NPAAA clade</taxon>
        <taxon>Hologalegina</taxon>
        <taxon>IRL clade</taxon>
        <taxon>Cicereae</taxon>
        <taxon>Cicer</taxon>
    </lineage>
</organism>
<keyword evidence="11" id="KW-1185">Reference proteome</keyword>
<dbReference type="SUPFAM" id="SSF48264">
    <property type="entry name" value="Cytochrome P450"/>
    <property type="match status" value="1"/>
</dbReference>
<feature type="transmembrane region" description="Helical" evidence="10">
    <location>
        <begin position="447"/>
        <end position="469"/>
    </location>
</feature>
<keyword evidence="6 8" id="KW-0408">Iron</keyword>
<dbReference type="Gene3D" id="1.10.630.10">
    <property type="entry name" value="Cytochrome P450"/>
    <property type="match status" value="1"/>
</dbReference>
<keyword evidence="3 8" id="KW-0349">Heme</keyword>
<dbReference type="FunFam" id="1.10.630.10:FF:000008">
    <property type="entry name" value="Cytochrome P450 71D8"/>
    <property type="match status" value="1"/>
</dbReference>
<proteinExistence type="inferred from homology"/>
<comment type="cofactor">
    <cofactor evidence="1 8">
        <name>heme</name>
        <dbReference type="ChEBI" id="CHEBI:30413"/>
    </cofactor>
</comment>
<gene>
    <name evidence="12" type="primary">LOC101498230</name>
</gene>
<keyword evidence="10" id="KW-0472">Membrane</keyword>
<evidence type="ECO:0000256" key="6">
    <source>
        <dbReference type="ARBA" id="ARBA00023004"/>
    </source>
</evidence>
<dbReference type="PaxDb" id="3827-XP_004512033.1"/>
<dbReference type="RefSeq" id="XP_004512033.1">
    <property type="nucleotide sequence ID" value="XM_004511976.3"/>
</dbReference>
<dbReference type="GO" id="GO:0004497">
    <property type="term" value="F:monooxygenase activity"/>
    <property type="evidence" value="ECO:0007669"/>
    <property type="project" value="UniProtKB-KW"/>
</dbReference>
<name>A0A1S2YYR0_CICAR</name>